<name>A0A7S4JNY3_9STRA</name>
<reference evidence="2" key="1">
    <citation type="submission" date="2021-01" db="EMBL/GenBank/DDBJ databases">
        <authorList>
            <person name="Corre E."/>
            <person name="Pelletier E."/>
            <person name="Niang G."/>
            <person name="Scheremetjew M."/>
            <person name="Finn R."/>
            <person name="Kale V."/>
            <person name="Holt S."/>
            <person name="Cochrane G."/>
            <person name="Meng A."/>
            <person name="Brown T."/>
            <person name="Cohen L."/>
        </authorList>
    </citation>
    <scope>NUCLEOTIDE SEQUENCE</scope>
    <source>
        <strain evidence="2">Isolate 1302-5</strain>
    </source>
</reference>
<dbReference type="EMBL" id="HBKQ01044843">
    <property type="protein sequence ID" value="CAE2269179.1"/>
    <property type="molecule type" value="Transcribed_RNA"/>
</dbReference>
<dbReference type="InterPro" id="IPR011042">
    <property type="entry name" value="6-blade_b-propeller_TolB-like"/>
</dbReference>
<evidence type="ECO:0008006" key="3">
    <source>
        <dbReference type="Google" id="ProtNLM"/>
    </source>
</evidence>
<keyword evidence="1" id="KW-0732">Signal</keyword>
<proteinExistence type="predicted"/>
<organism evidence="2">
    <name type="scientific">Odontella aurita</name>
    <dbReference type="NCBI Taxonomy" id="265563"/>
    <lineage>
        <taxon>Eukaryota</taxon>
        <taxon>Sar</taxon>
        <taxon>Stramenopiles</taxon>
        <taxon>Ochrophyta</taxon>
        <taxon>Bacillariophyta</taxon>
        <taxon>Mediophyceae</taxon>
        <taxon>Biddulphiophycidae</taxon>
        <taxon>Eupodiscales</taxon>
        <taxon>Odontellaceae</taxon>
        <taxon>Odontella</taxon>
    </lineage>
</organism>
<evidence type="ECO:0000256" key="1">
    <source>
        <dbReference type="SAM" id="SignalP"/>
    </source>
</evidence>
<protein>
    <recommendedName>
        <fullName evidence="3">Phytase-like domain-containing protein</fullName>
    </recommendedName>
</protein>
<dbReference type="AlphaFoldDB" id="A0A7S4JNY3"/>
<dbReference type="Gene3D" id="2.120.10.30">
    <property type="entry name" value="TolB, C-terminal domain"/>
    <property type="match status" value="1"/>
</dbReference>
<feature type="signal peptide" evidence="1">
    <location>
        <begin position="1"/>
        <end position="20"/>
    </location>
</feature>
<feature type="chain" id="PRO_5030856838" description="Phytase-like domain-containing protein" evidence="1">
    <location>
        <begin position="21"/>
        <end position="545"/>
    </location>
</feature>
<evidence type="ECO:0000313" key="2">
    <source>
        <dbReference type="EMBL" id="CAE2269179.1"/>
    </source>
</evidence>
<sequence>MNHQYLHYLLTLLFPTLVSAAGKGPVGIYVINTEYVLTVDSSVDALLVIDVIHGGIVGQKILNDLFVDDIEPQAGVFRPAKNLLKKFVNPTGVASCDGCKYIWMSSTKGAEFYRIELQEPLAQMALNRNFASLEKADVKEYWPWKDKKPGPCQFRYVAVTPDGSRGFLEDYNRGLHTFDPNDIDGNFGTSEISVFKYLTRNEMNGFRLRGLVLGRDGRTLHLTGTASVKTGSKTSKVFIMDAYNKTNIEEVDINKECFELYSHLGKGTVPDVRDGVTIGDALYVYGDIDKIGGKKVNRGAGVYQLSRDKFGKFRNCISLVGNPTDVPGWIDGKGENVRFSRPHSMGIFPTLPGEDNAIVLTDMDNRAIRYVNLPQARVSTILYDEDPGLWDKIYGKIAKPSTNIGAVLVQERKLLNQFKHAMARKYCEGQTHAPHESVGLCSIRQLREKWRGRRNAKSPRLPLKRENKTSMVWTSDTCNSCWLRWQGYCAPPSTKKEQAEEKLGSSWGKAYKVLAILGREGQIETRCVHRRRKFNVDNFCCVQKS</sequence>
<accession>A0A7S4JNY3</accession>
<gene>
    <name evidence="2" type="ORF">OAUR00152_LOCUS30928</name>
</gene>